<organism evidence="1 2">
    <name type="scientific">Horticoccus luteus</name>
    <dbReference type="NCBI Taxonomy" id="2862869"/>
    <lineage>
        <taxon>Bacteria</taxon>
        <taxon>Pseudomonadati</taxon>
        <taxon>Verrucomicrobiota</taxon>
        <taxon>Opitutia</taxon>
        <taxon>Opitutales</taxon>
        <taxon>Opitutaceae</taxon>
        <taxon>Horticoccus</taxon>
    </lineage>
</organism>
<dbReference type="KEGG" id="ole:K0B96_15680"/>
<dbReference type="EMBL" id="CP080507">
    <property type="protein sequence ID" value="QYM78722.1"/>
    <property type="molecule type" value="Genomic_DNA"/>
</dbReference>
<accession>A0A8F9TW95</accession>
<reference evidence="1" key="1">
    <citation type="submission" date="2021-08" db="EMBL/GenBank/DDBJ databases">
        <title>Genome of a novel bacterium of the phylum Verrucomicrobia, Oleiharenicola sp. KSB-15.</title>
        <authorList>
            <person name="Chung J.-H."/>
            <person name="Ahn J.-H."/>
            <person name="Yoon Y."/>
            <person name="Kim D.-Y."/>
            <person name="An S.-H."/>
            <person name="Park I."/>
            <person name="Yeon J."/>
        </authorList>
    </citation>
    <scope>NUCLEOTIDE SEQUENCE</scope>
    <source>
        <strain evidence="1">KSB-15</strain>
    </source>
</reference>
<keyword evidence="2" id="KW-1185">Reference proteome</keyword>
<dbReference type="AlphaFoldDB" id="A0A8F9TW95"/>
<dbReference type="Proteomes" id="UP000825051">
    <property type="component" value="Chromosome"/>
</dbReference>
<dbReference type="RefSeq" id="WP_220161826.1">
    <property type="nucleotide sequence ID" value="NZ_CP080507.1"/>
</dbReference>
<name>A0A8F9TW95_9BACT</name>
<evidence type="ECO:0000313" key="1">
    <source>
        <dbReference type="EMBL" id="QYM78722.1"/>
    </source>
</evidence>
<proteinExistence type="predicted"/>
<evidence type="ECO:0000313" key="2">
    <source>
        <dbReference type="Proteomes" id="UP000825051"/>
    </source>
</evidence>
<gene>
    <name evidence="1" type="ORF">K0B96_15680</name>
</gene>
<protein>
    <submittedName>
        <fullName evidence="1">Uncharacterized protein</fullName>
    </submittedName>
</protein>
<sequence length="138" mass="15685">MNKSERQKMAIFPQKKIAAILGASVLILAAIDQTGLISCYSSQFASTTSNREAAKERSGDLIARVEIERPFWRWLPFVKVGNTLYRHSYQYPMDAKSILQRDSTTRTHLIVIGLCSTRVYDALADAPFDKVHREYSSR</sequence>